<evidence type="ECO:0000313" key="6">
    <source>
        <dbReference type="EMBL" id="CAB4162852.1"/>
    </source>
</evidence>
<dbReference type="InterPro" id="IPR027417">
    <property type="entry name" value="P-loop_NTPase"/>
</dbReference>
<evidence type="ECO:0000259" key="5">
    <source>
        <dbReference type="Pfam" id="PF17289"/>
    </source>
</evidence>
<gene>
    <name evidence="6" type="ORF">UFOVP787_147</name>
</gene>
<dbReference type="SUPFAM" id="SSF52540">
    <property type="entry name" value="P-loop containing nucleoside triphosphate hydrolases"/>
    <property type="match status" value="1"/>
</dbReference>
<dbReference type="Gene3D" id="3.30.420.240">
    <property type="match status" value="1"/>
</dbReference>
<keyword evidence="4" id="KW-0231">Viral genome packaging</keyword>
<keyword evidence="3" id="KW-0067">ATP-binding</keyword>
<dbReference type="Pfam" id="PF17289">
    <property type="entry name" value="Terminase_6C"/>
    <property type="match status" value="1"/>
</dbReference>
<reference evidence="6" key="1">
    <citation type="submission" date="2020-04" db="EMBL/GenBank/DDBJ databases">
        <authorList>
            <person name="Chiriac C."/>
            <person name="Salcher M."/>
            <person name="Ghai R."/>
            <person name="Kavagutti S V."/>
        </authorList>
    </citation>
    <scope>NUCLEOTIDE SEQUENCE</scope>
</reference>
<evidence type="ECO:0000256" key="1">
    <source>
        <dbReference type="ARBA" id="ARBA00022612"/>
    </source>
</evidence>
<dbReference type="InterPro" id="IPR035421">
    <property type="entry name" value="Terminase_6C"/>
</dbReference>
<organism evidence="6">
    <name type="scientific">uncultured Caudovirales phage</name>
    <dbReference type="NCBI Taxonomy" id="2100421"/>
    <lineage>
        <taxon>Viruses</taxon>
        <taxon>Duplodnaviria</taxon>
        <taxon>Heunggongvirae</taxon>
        <taxon>Uroviricota</taxon>
        <taxon>Caudoviricetes</taxon>
        <taxon>Peduoviridae</taxon>
        <taxon>Maltschvirus</taxon>
        <taxon>Maltschvirus maltsch</taxon>
    </lineage>
</organism>
<dbReference type="GO" id="GO:0005524">
    <property type="term" value="F:ATP binding"/>
    <property type="evidence" value="ECO:0007669"/>
    <property type="project" value="UniProtKB-KW"/>
</dbReference>
<sequence length="552" mass="63506">MVNPSTSNIGGYKGNVNLKKSNQAIEWTPELFQEYIKCSQDVVYFTETYMKIISIDEGLINFKLYPYQKEMLKNYKDNRFNITTTARQAGKSTTTCAYILWYIIFNPDKTVALLANKGDTAREILGRVQLAYQHLPKWLQQGVREWNKGSFELENNSRVIAAATSASAIRGYSINLLFIDEAAFIENWDEFFTSVYPTISSGSDSKIILVSTPNGLNHFHAIWQYAVQGKNQYKHLKVLWQDVPGRDEKWRQDTLSALNFDLEKFNQEYECEFLGSSGTLIAGWKLKELVYQPTIAQSEGLYQFYSPEKNNVYVMICDVSRGKGLDYSAFQVIDVTKMPYQQVCIYRNNAVAPIDYADVIHRVAKAYNNASVLVEINDIGEQISNSLHYDFAYENILFTENAGRSGKRITSGFGNSGTTDKGIRTTKVVKSVGCSILKLLIEQNQLIVNDQYTINELSTFSKKGNSYEAEQGKHDDLVMCLVLFSWLSEQQYFKDYTNINTLMSLREKSEEDMEQDMSPFGFFDDGRRDIEYDQEFERYSPESWMWNTPRDF</sequence>
<protein>
    <submittedName>
        <fullName evidence="6">Large terminase protein</fullName>
    </submittedName>
</protein>
<accession>A0A6J5NVN6</accession>
<dbReference type="Pfam" id="PF03237">
    <property type="entry name" value="Terminase_6N"/>
    <property type="match status" value="1"/>
</dbReference>
<proteinExistence type="predicted"/>
<evidence type="ECO:0000256" key="4">
    <source>
        <dbReference type="ARBA" id="ARBA00023219"/>
    </source>
</evidence>
<evidence type="ECO:0000256" key="3">
    <source>
        <dbReference type="ARBA" id="ARBA00022840"/>
    </source>
</evidence>
<dbReference type="EMBL" id="LR796734">
    <property type="protein sequence ID" value="CAB4162852.1"/>
    <property type="molecule type" value="Genomic_DNA"/>
</dbReference>
<feature type="domain" description="Terminase large subunit gp17-like C-terminal" evidence="5">
    <location>
        <begin position="318"/>
        <end position="479"/>
    </location>
</feature>
<keyword evidence="2" id="KW-0547">Nucleotide-binding</keyword>
<keyword evidence="1" id="KW-1188">Viral release from host cell</keyword>
<name>A0A6J5NVN6_9CAUD</name>
<dbReference type="Gene3D" id="3.40.50.300">
    <property type="entry name" value="P-loop containing nucleotide triphosphate hydrolases"/>
    <property type="match status" value="1"/>
</dbReference>
<evidence type="ECO:0000256" key="2">
    <source>
        <dbReference type="ARBA" id="ARBA00022741"/>
    </source>
</evidence>